<dbReference type="InterPro" id="IPR026046">
    <property type="entry name" value="UBIAD1"/>
</dbReference>
<evidence type="ECO:0000256" key="1">
    <source>
        <dbReference type="ARBA" id="ARBA00004141"/>
    </source>
</evidence>
<evidence type="ECO:0000256" key="7">
    <source>
        <dbReference type="ARBA" id="ARBA00023136"/>
    </source>
</evidence>
<dbReference type="GO" id="GO:0016020">
    <property type="term" value="C:membrane"/>
    <property type="evidence" value="ECO:0007669"/>
    <property type="project" value="UniProtKB-SubCell"/>
</dbReference>
<dbReference type="GO" id="GO:0009234">
    <property type="term" value="P:menaquinone biosynthetic process"/>
    <property type="evidence" value="ECO:0007669"/>
    <property type="project" value="UniProtKB-UniPathway"/>
</dbReference>
<dbReference type="EMBL" id="UINC01141184">
    <property type="protein sequence ID" value="SVD28768.1"/>
    <property type="molecule type" value="Genomic_DNA"/>
</dbReference>
<dbReference type="InterPro" id="IPR044878">
    <property type="entry name" value="UbiA_sf"/>
</dbReference>
<dbReference type="PANTHER" id="PTHR13929">
    <property type="entry name" value="1,4-DIHYDROXY-2-NAPHTHOATE OCTAPRENYLTRANSFERASE"/>
    <property type="match status" value="1"/>
</dbReference>
<dbReference type="NCBIfam" id="NF004751">
    <property type="entry name" value="PRK06080.1-3"/>
    <property type="match status" value="1"/>
</dbReference>
<feature type="transmembrane region" description="Helical" evidence="8">
    <location>
        <begin position="139"/>
        <end position="159"/>
    </location>
</feature>
<keyword evidence="5 8" id="KW-0812">Transmembrane</keyword>
<feature type="transmembrane region" description="Helical" evidence="8">
    <location>
        <begin position="105"/>
        <end position="127"/>
    </location>
</feature>
<sequence length="226" mass="24146">MSNKWILGARPKTLPAAIVPVSLGTAAAFEEEFSLFPAILCLIVALALQVGVNYANDYSDGVRGNDGPNRIGPTRLVGGGLASTSQVLKASLIMFMIAALSGVCLAISTTLWFVPIGLVCFLGAWFYTGGSKPYGYRGFGEVSVFIFFGLIATNGSFFVQLEKLAIQPFLLSCATGLLSCALLTVNNLRDFENDKKVEKRTLSVLMGEKASRNLFGLMVITSLLLS</sequence>
<proteinExistence type="predicted"/>
<evidence type="ECO:0000256" key="5">
    <source>
        <dbReference type="ARBA" id="ARBA00022692"/>
    </source>
</evidence>
<dbReference type="InterPro" id="IPR000537">
    <property type="entry name" value="UbiA_prenyltransferase"/>
</dbReference>
<name>A0A382U4Z0_9ZZZZ</name>
<accession>A0A382U4Z0</accession>
<keyword evidence="3" id="KW-0474">Menaquinone biosynthesis</keyword>
<keyword evidence="4" id="KW-0808">Transferase</keyword>
<evidence type="ECO:0000313" key="9">
    <source>
        <dbReference type="EMBL" id="SVD28768.1"/>
    </source>
</evidence>
<dbReference type="GO" id="GO:0042371">
    <property type="term" value="P:vitamin K biosynthetic process"/>
    <property type="evidence" value="ECO:0007669"/>
    <property type="project" value="TreeGrafter"/>
</dbReference>
<feature type="transmembrane region" description="Helical" evidence="8">
    <location>
        <begin position="35"/>
        <end position="55"/>
    </location>
</feature>
<dbReference type="UniPathway" id="UPA00079"/>
<feature type="transmembrane region" description="Helical" evidence="8">
    <location>
        <begin position="165"/>
        <end position="185"/>
    </location>
</feature>
<feature type="non-terminal residue" evidence="9">
    <location>
        <position position="226"/>
    </location>
</feature>
<dbReference type="CDD" id="cd13962">
    <property type="entry name" value="PT_UbiA_UBIAD1"/>
    <property type="match status" value="1"/>
</dbReference>
<evidence type="ECO:0000256" key="8">
    <source>
        <dbReference type="SAM" id="Phobius"/>
    </source>
</evidence>
<comment type="subcellular location">
    <subcellularLocation>
        <location evidence="1">Membrane</location>
        <topology evidence="1">Multi-pass membrane protein</topology>
    </subcellularLocation>
</comment>
<keyword evidence="7 8" id="KW-0472">Membrane</keyword>
<dbReference type="GO" id="GO:0004659">
    <property type="term" value="F:prenyltransferase activity"/>
    <property type="evidence" value="ECO:0007669"/>
    <property type="project" value="InterPro"/>
</dbReference>
<evidence type="ECO:0000256" key="3">
    <source>
        <dbReference type="ARBA" id="ARBA00022428"/>
    </source>
</evidence>
<comment type="pathway">
    <text evidence="2">Quinol/quinone metabolism; menaquinone biosynthesis.</text>
</comment>
<gene>
    <name evidence="9" type="ORF">METZ01_LOCUS381622</name>
</gene>
<protein>
    <recommendedName>
        <fullName evidence="10">1,4-dihydroxy-2-naphthoate octaprenyltransferase</fullName>
    </recommendedName>
</protein>
<dbReference type="NCBIfam" id="TIGR00751">
    <property type="entry name" value="menA"/>
    <property type="match status" value="1"/>
</dbReference>
<evidence type="ECO:0000256" key="4">
    <source>
        <dbReference type="ARBA" id="ARBA00022679"/>
    </source>
</evidence>
<dbReference type="Pfam" id="PF01040">
    <property type="entry name" value="UbiA"/>
    <property type="match status" value="1"/>
</dbReference>
<organism evidence="9">
    <name type="scientific">marine metagenome</name>
    <dbReference type="NCBI Taxonomy" id="408172"/>
    <lineage>
        <taxon>unclassified sequences</taxon>
        <taxon>metagenomes</taxon>
        <taxon>ecological metagenomes</taxon>
    </lineage>
</organism>
<dbReference type="PANTHER" id="PTHR13929:SF0">
    <property type="entry name" value="UBIA PRENYLTRANSFERASE DOMAIN-CONTAINING PROTEIN 1"/>
    <property type="match status" value="1"/>
</dbReference>
<feature type="transmembrane region" description="Helical" evidence="8">
    <location>
        <begin position="76"/>
        <end position="99"/>
    </location>
</feature>
<dbReference type="Gene3D" id="1.10.357.140">
    <property type="entry name" value="UbiA prenyltransferase"/>
    <property type="match status" value="1"/>
</dbReference>
<keyword evidence="6 8" id="KW-1133">Transmembrane helix</keyword>
<evidence type="ECO:0008006" key="10">
    <source>
        <dbReference type="Google" id="ProtNLM"/>
    </source>
</evidence>
<evidence type="ECO:0000256" key="2">
    <source>
        <dbReference type="ARBA" id="ARBA00004863"/>
    </source>
</evidence>
<dbReference type="AlphaFoldDB" id="A0A382U4Z0"/>
<evidence type="ECO:0000256" key="6">
    <source>
        <dbReference type="ARBA" id="ARBA00022989"/>
    </source>
</evidence>
<reference evidence="9" key="1">
    <citation type="submission" date="2018-05" db="EMBL/GenBank/DDBJ databases">
        <authorList>
            <person name="Lanie J.A."/>
            <person name="Ng W.-L."/>
            <person name="Kazmierczak K.M."/>
            <person name="Andrzejewski T.M."/>
            <person name="Davidsen T.M."/>
            <person name="Wayne K.J."/>
            <person name="Tettelin H."/>
            <person name="Glass J.I."/>
            <person name="Rusch D."/>
            <person name="Podicherti R."/>
            <person name="Tsui H.-C.T."/>
            <person name="Winkler M.E."/>
        </authorList>
    </citation>
    <scope>NUCLEOTIDE SEQUENCE</scope>
</reference>